<reference evidence="3 4" key="1">
    <citation type="submission" date="2019-08" db="EMBL/GenBank/DDBJ databases">
        <authorList>
            <person name="Peeters C."/>
        </authorList>
    </citation>
    <scope>NUCLEOTIDE SEQUENCE [LARGE SCALE GENOMIC DNA]</scope>
    <source>
        <strain evidence="3 4">LMG 30175</strain>
    </source>
</reference>
<protein>
    <recommendedName>
        <fullName evidence="2">NrS-1 polymerase-like helicase domain-containing protein</fullName>
    </recommendedName>
</protein>
<dbReference type="Pfam" id="PF19263">
    <property type="entry name" value="DUF5906"/>
    <property type="match status" value="1"/>
</dbReference>
<keyword evidence="4" id="KW-1185">Reference proteome</keyword>
<dbReference type="AlphaFoldDB" id="A0A5E4ZAG2"/>
<gene>
    <name evidence="3" type="ORF">PTE30175_05204</name>
</gene>
<feature type="compositionally biased region" description="Polar residues" evidence="1">
    <location>
        <begin position="1"/>
        <end position="12"/>
    </location>
</feature>
<accession>A0A5E4ZAG2</accession>
<evidence type="ECO:0000256" key="1">
    <source>
        <dbReference type="SAM" id="MobiDB-lite"/>
    </source>
</evidence>
<dbReference type="Proteomes" id="UP000414233">
    <property type="component" value="Unassembled WGS sequence"/>
</dbReference>
<dbReference type="OrthoDB" id="9122787at2"/>
<dbReference type="EMBL" id="CABPRZ010000036">
    <property type="protein sequence ID" value="VVE58229.1"/>
    <property type="molecule type" value="Genomic_DNA"/>
</dbReference>
<evidence type="ECO:0000259" key="2">
    <source>
        <dbReference type="Pfam" id="PF19263"/>
    </source>
</evidence>
<dbReference type="RefSeq" id="WP_150699938.1">
    <property type="nucleotide sequence ID" value="NZ_CABPRZ010000036.1"/>
</dbReference>
<organism evidence="3 4">
    <name type="scientific">Pandoraea terrae</name>
    <dbReference type="NCBI Taxonomy" id="1537710"/>
    <lineage>
        <taxon>Bacteria</taxon>
        <taxon>Pseudomonadati</taxon>
        <taxon>Pseudomonadota</taxon>
        <taxon>Betaproteobacteria</taxon>
        <taxon>Burkholderiales</taxon>
        <taxon>Burkholderiaceae</taxon>
        <taxon>Pandoraea</taxon>
    </lineage>
</organism>
<feature type="region of interest" description="Disordered" evidence="1">
    <location>
        <begin position="1"/>
        <end position="36"/>
    </location>
</feature>
<dbReference type="InterPro" id="IPR045455">
    <property type="entry name" value="NrS-1_pol-like_helicase"/>
</dbReference>
<feature type="domain" description="NrS-1 polymerase-like helicase" evidence="2">
    <location>
        <begin position="241"/>
        <end position="351"/>
    </location>
</feature>
<proteinExistence type="predicted"/>
<sequence>MQHNSEATSTDNNVHHSVHTTGEELHASPRMPPFTDAGYSAEFTAIQESSAQAVRGINDTNAQKEIDEHKAHKKLKQEQRAAQADLDALTKRNVSRAPWAQDWYFVSGIDRFIKLGELNTYSMTGFNTVFAQEIDLGAKGNPYTFVRDTVGFKEAHGMAYAAGYGPVYEFDGMTLINTYRESRVPKATTEYTPEGAASVSTVRAHLRNLFESERDAAMVESWIALNVRNPGKLIGVALLVKGAEGDGKSVIFHEMMREIMGKENVAEVSQIELHEKFNSWGIGKAVRVLEEIKVAGKNRYDVLNAVKPLITNPTVRTVAKGGNGVSSPNTTNYVGLTNHEDALPISNVDRRWWVVFTPYAHRSELAAKVGDLRTYFEKLRAAIYGHGDALRKYFLECGIHPEVYHGMQAPETEGRRRMMATDTSAIGGDYLDGYLADGGRVGISSEVVAVSALTEQLESDMGRSEMPQSRQVARLLVSRGYIKCEGTFMWNYKTVRVYVKDKALVPLDTKEIRTKVRELLDATNVPQIVAKQPF</sequence>
<evidence type="ECO:0000313" key="4">
    <source>
        <dbReference type="Proteomes" id="UP000414233"/>
    </source>
</evidence>
<evidence type="ECO:0000313" key="3">
    <source>
        <dbReference type="EMBL" id="VVE58229.1"/>
    </source>
</evidence>
<name>A0A5E4ZAG2_9BURK</name>